<dbReference type="Pfam" id="PF00395">
    <property type="entry name" value="SLH"/>
    <property type="match status" value="3"/>
</dbReference>
<feature type="domain" description="SLH" evidence="2">
    <location>
        <begin position="141"/>
        <end position="204"/>
    </location>
</feature>
<evidence type="ECO:0000259" key="2">
    <source>
        <dbReference type="PROSITE" id="PS51272"/>
    </source>
</evidence>
<dbReference type="InterPro" id="IPR032329">
    <property type="entry name" value="DUF4855"/>
</dbReference>
<dbReference type="InterPro" id="IPR051465">
    <property type="entry name" value="Cell_Envelope_Struct_Comp"/>
</dbReference>
<accession>A0ABT8JSF0</accession>
<feature type="chain" id="PRO_5045329821" evidence="1">
    <location>
        <begin position="24"/>
        <end position="548"/>
    </location>
</feature>
<evidence type="ECO:0000313" key="4">
    <source>
        <dbReference type="Proteomes" id="UP001175097"/>
    </source>
</evidence>
<evidence type="ECO:0000256" key="1">
    <source>
        <dbReference type="SAM" id="SignalP"/>
    </source>
</evidence>
<protein>
    <submittedName>
        <fullName evidence="3">DUF4855 domain-containing protein</fullName>
    </submittedName>
</protein>
<dbReference type="PANTHER" id="PTHR43308">
    <property type="entry name" value="OUTER MEMBRANE PROTEIN ALPHA-RELATED"/>
    <property type="match status" value="1"/>
</dbReference>
<organism evidence="3 4">
    <name type="scientific">Sporosarcina highlanderae</name>
    <dbReference type="NCBI Taxonomy" id="3035916"/>
    <lineage>
        <taxon>Bacteria</taxon>
        <taxon>Bacillati</taxon>
        <taxon>Bacillota</taxon>
        <taxon>Bacilli</taxon>
        <taxon>Bacillales</taxon>
        <taxon>Caryophanaceae</taxon>
        <taxon>Sporosarcina</taxon>
    </lineage>
</organism>
<dbReference type="Pfam" id="PF16147">
    <property type="entry name" value="DUF4855"/>
    <property type="match status" value="1"/>
</dbReference>
<feature type="domain" description="SLH" evidence="2">
    <location>
        <begin position="22"/>
        <end position="85"/>
    </location>
</feature>
<reference evidence="3" key="1">
    <citation type="submission" date="2023-03" db="EMBL/GenBank/DDBJ databases">
        <title>MT1 and MT2 Draft Genomes of Novel Species.</title>
        <authorList>
            <person name="Venkateswaran K."/>
        </authorList>
    </citation>
    <scope>NUCLEOTIDE SEQUENCE</scope>
    <source>
        <strain evidence="3">F6_3S_P_2</strain>
    </source>
</reference>
<sequence length="548" mass="61727">MKLLKWGVAFFLSFFIMTNTAAAQGFQDVPTDHWAHDEIRFLTDKRVIRGFADGSFKPLAVLSRKDAAVMLVRAMQLPAIQQPQVKPADLKPTMGGYTEMMIAANKGFFTVTANRFNPDKPLTRDEMAKALAIAYGYNGKGSSSFKDVAKSNPYYKFIDGIAANDITTGYSDGTFKPNVAVNRAQFSTFLKRVYDKPHEYIVKKDGRTLKSFTDDAAAVAYAVSQAGSTVHPVSNSLMKYGQKPADLKATGIKNGVLIYSGSEKESFDKDFFAPYLAKGNSTYFDTFVVMGRQYPKGEFQETPKNLANYSDWKWFSDKLFSPSGPLQPLNGAAMAANRKAKVYIGIPYPKRNGNLIDQNGKVVPNTLAARKQMVNWYISTIEQQWKRAGFSNLTLTGYYWVNETVIHADDELLVTDTAATIHKLNKRFIYAPHARTTNFQNWKYYGFDGAYLQPNTFRLNLGDPKARLHKAFLEAQIKGSSITLEIDTYSPHQMGAGLPNFETYLEFAKRYDLQGFLLYQGTEMVYRMGTLKNDAYQKAYEGLWDFMD</sequence>
<keyword evidence="4" id="KW-1185">Reference proteome</keyword>
<dbReference type="InterPro" id="IPR001119">
    <property type="entry name" value="SLH_dom"/>
</dbReference>
<name>A0ABT8JSF0_9BACL</name>
<comment type="caution">
    <text evidence="3">The sequence shown here is derived from an EMBL/GenBank/DDBJ whole genome shotgun (WGS) entry which is preliminary data.</text>
</comment>
<dbReference type="PROSITE" id="PS51272">
    <property type="entry name" value="SLH"/>
    <property type="match status" value="2"/>
</dbReference>
<keyword evidence="1" id="KW-0732">Signal</keyword>
<dbReference type="Proteomes" id="UP001175097">
    <property type="component" value="Unassembled WGS sequence"/>
</dbReference>
<dbReference type="RefSeq" id="WP_301243884.1">
    <property type="nucleotide sequence ID" value="NZ_JAROCC010000008.1"/>
</dbReference>
<gene>
    <name evidence="3" type="ORF">P5G49_11360</name>
</gene>
<proteinExistence type="predicted"/>
<dbReference type="PANTHER" id="PTHR43308:SF5">
    <property type="entry name" value="S-LAYER PROTEIN _ PEPTIDOGLYCAN ENDO-BETA-N-ACETYLGLUCOSAMINIDASE"/>
    <property type="match status" value="1"/>
</dbReference>
<dbReference type="EMBL" id="JAROCC010000008">
    <property type="protein sequence ID" value="MDN4608065.1"/>
    <property type="molecule type" value="Genomic_DNA"/>
</dbReference>
<feature type="signal peptide" evidence="1">
    <location>
        <begin position="1"/>
        <end position="23"/>
    </location>
</feature>
<evidence type="ECO:0000313" key="3">
    <source>
        <dbReference type="EMBL" id="MDN4608065.1"/>
    </source>
</evidence>